<sequence length="31" mass="3385">MFALISVISYGILAFNIENQGINIDEAPHHG</sequence>
<feature type="non-terminal residue" evidence="1">
    <location>
        <position position="31"/>
    </location>
</feature>
<evidence type="ECO:0000313" key="1">
    <source>
        <dbReference type="EMBL" id="SVD38494.1"/>
    </source>
</evidence>
<proteinExistence type="predicted"/>
<name>A0A382UW88_9ZZZZ</name>
<gene>
    <name evidence="1" type="ORF">METZ01_LOCUS391348</name>
</gene>
<protein>
    <submittedName>
        <fullName evidence="1">Uncharacterized protein</fullName>
    </submittedName>
</protein>
<dbReference type="EMBL" id="UINC01147271">
    <property type="protein sequence ID" value="SVD38494.1"/>
    <property type="molecule type" value="Genomic_DNA"/>
</dbReference>
<reference evidence="1" key="1">
    <citation type="submission" date="2018-05" db="EMBL/GenBank/DDBJ databases">
        <authorList>
            <person name="Lanie J.A."/>
            <person name="Ng W.-L."/>
            <person name="Kazmierczak K.M."/>
            <person name="Andrzejewski T.M."/>
            <person name="Davidsen T.M."/>
            <person name="Wayne K.J."/>
            <person name="Tettelin H."/>
            <person name="Glass J.I."/>
            <person name="Rusch D."/>
            <person name="Podicherti R."/>
            <person name="Tsui H.-C.T."/>
            <person name="Winkler M.E."/>
        </authorList>
    </citation>
    <scope>NUCLEOTIDE SEQUENCE</scope>
</reference>
<organism evidence="1">
    <name type="scientific">marine metagenome</name>
    <dbReference type="NCBI Taxonomy" id="408172"/>
    <lineage>
        <taxon>unclassified sequences</taxon>
        <taxon>metagenomes</taxon>
        <taxon>ecological metagenomes</taxon>
    </lineage>
</organism>
<dbReference type="AlphaFoldDB" id="A0A382UW88"/>
<accession>A0A382UW88</accession>